<evidence type="ECO:0000259" key="1">
    <source>
        <dbReference type="Pfam" id="PF06985"/>
    </source>
</evidence>
<dbReference type="PANTHER" id="PTHR24148:SF64">
    <property type="entry name" value="HETEROKARYON INCOMPATIBILITY DOMAIN-CONTAINING PROTEIN"/>
    <property type="match status" value="1"/>
</dbReference>
<dbReference type="RefSeq" id="XP_033602317.1">
    <property type="nucleotide sequence ID" value="XM_033746768.1"/>
</dbReference>
<name>A0A6A6WDD2_9PEZI</name>
<evidence type="ECO:0000313" key="2">
    <source>
        <dbReference type="EMBL" id="KAF2759866.1"/>
    </source>
</evidence>
<dbReference type="Pfam" id="PF06985">
    <property type="entry name" value="HET"/>
    <property type="match status" value="1"/>
</dbReference>
<reference evidence="2" key="1">
    <citation type="journal article" date="2020" name="Stud. Mycol.">
        <title>101 Dothideomycetes genomes: a test case for predicting lifestyles and emergence of pathogens.</title>
        <authorList>
            <person name="Haridas S."/>
            <person name="Albert R."/>
            <person name="Binder M."/>
            <person name="Bloem J."/>
            <person name="Labutti K."/>
            <person name="Salamov A."/>
            <person name="Andreopoulos B."/>
            <person name="Baker S."/>
            <person name="Barry K."/>
            <person name="Bills G."/>
            <person name="Bluhm B."/>
            <person name="Cannon C."/>
            <person name="Castanera R."/>
            <person name="Culley D."/>
            <person name="Daum C."/>
            <person name="Ezra D."/>
            <person name="Gonzalez J."/>
            <person name="Henrissat B."/>
            <person name="Kuo A."/>
            <person name="Liang C."/>
            <person name="Lipzen A."/>
            <person name="Lutzoni F."/>
            <person name="Magnuson J."/>
            <person name="Mondo S."/>
            <person name="Nolan M."/>
            <person name="Ohm R."/>
            <person name="Pangilinan J."/>
            <person name="Park H.-J."/>
            <person name="Ramirez L."/>
            <person name="Alfaro M."/>
            <person name="Sun H."/>
            <person name="Tritt A."/>
            <person name="Yoshinaga Y."/>
            <person name="Zwiers L.-H."/>
            <person name="Turgeon B."/>
            <person name="Goodwin S."/>
            <person name="Spatafora J."/>
            <person name="Crous P."/>
            <person name="Grigoriev I."/>
        </authorList>
    </citation>
    <scope>NUCLEOTIDE SEQUENCE</scope>
    <source>
        <strain evidence="2">CBS 121739</strain>
    </source>
</reference>
<dbReference type="PANTHER" id="PTHR24148">
    <property type="entry name" value="ANKYRIN REPEAT DOMAIN-CONTAINING PROTEIN 39 HOMOLOG-RELATED"/>
    <property type="match status" value="1"/>
</dbReference>
<accession>A0A6A6WDD2</accession>
<sequence length="638" mass="72873">MATSEDSTMTMKSIYPQVPLQLGQHSLRLLELYPGTIETPLRGELRLRVDQTKYEAVSWCWGEAQSSEYPSICLQDGISIAIRPNLHTALRHLRHSSESRHLWVDAICIDQDSEPEKNDQVPQMAHIYQDADGVVIWLGEPKTGDIDAIPFLHTIHENLDNLDDFLERACYGEKWNSLATMMRSPWFSRKWVVQEVALAKCATIHYGASTISWKLFCNINQLTKRRSEKLMRYTGSYEAITSMDRSGAIVLIAMVESLSRRDGVTRRLRYDLDTVVPLLAKLKVTVLHDHIFGVLALARDAPKAVAATETTKPLLPIDYGLSFEATCRNFLSYAIQKCNSLDVLFLPWISPQDGNDLPSWMPKRRLAIKRLTYRYKPGGPRLRPSNQIYTYYHLVGTYEDANGRLVPPRYPYEASSGMPFSGIDITCHHTIRSLNLHGFSVGSVTKVSTHMRHRLQSLSIPKDWIELANWPVSESEHPERFWRTLIANRWDTQDEVQDYYSEAFSSIMSSEHTFEFNNQSGQALYWRPGESTFTSELKRRIAVVLFRRRLILATSNSGPELLGLAPEDCEEGDLICILRGCSVPIILRKKDLPDQSDCYEVIGPCYVHGIMQGEAVEMLKDRTYNSSEHFTERTFEAI</sequence>
<dbReference type="InterPro" id="IPR010730">
    <property type="entry name" value="HET"/>
</dbReference>
<evidence type="ECO:0000313" key="3">
    <source>
        <dbReference type="Proteomes" id="UP000799437"/>
    </source>
</evidence>
<organism evidence="2 3">
    <name type="scientific">Pseudovirgaria hyperparasitica</name>
    <dbReference type="NCBI Taxonomy" id="470096"/>
    <lineage>
        <taxon>Eukaryota</taxon>
        <taxon>Fungi</taxon>
        <taxon>Dikarya</taxon>
        <taxon>Ascomycota</taxon>
        <taxon>Pezizomycotina</taxon>
        <taxon>Dothideomycetes</taxon>
        <taxon>Dothideomycetes incertae sedis</taxon>
        <taxon>Acrospermales</taxon>
        <taxon>Acrospermaceae</taxon>
        <taxon>Pseudovirgaria</taxon>
    </lineage>
</organism>
<protein>
    <recommendedName>
        <fullName evidence="1">Heterokaryon incompatibility domain-containing protein</fullName>
    </recommendedName>
</protein>
<dbReference type="EMBL" id="ML996569">
    <property type="protein sequence ID" value="KAF2759866.1"/>
    <property type="molecule type" value="Genomic_DNA"/>
</dbReference>
<dbReference type="GeneID" id="54487822"/>
<dbReference type="Proteomes" id="UP000799437">
    <property type="component" value="Unassembled WGS sequence"/>
</dbReference>
<feature type="domain" description="Heterokaryon incompatibility" evidence="1">
    <location>
        <begin position="54"/>
        <end position="195"/>
    </location>
</feature>
<proteinExistence type="predicted"/>
<dbReference type="InterPro" id="IPR052895">
    <property type="entry name" value="HetReg/Transcr_Mod"/>
</dbReference>
<keyword evidence="3" id="KW-1185">Reference proteome</keyword>
<dbReference type="OrthoDB" id="2157530at2759"/>
<dbReference type="AlphaFoldDB" id="A0A6A6WDD2"/>
<gene>
    <name evidence="2" type="ORF">EJ05DRAFT_499059</name>
</gene>